<dbReference type="CDD" id="cd07374">
    <property type="entry name" value="CYTH-like_Pase"/>
    <property type="match status" value="1"/>
</dbReference>
<feature type="domain" description="CYTH" evidence="1">
    <location>
        <begin position="4"/>
        <end position="196"/>
    </location>
</feature>
<dbReference type="SMART" id="SM01118">
    <property type="entry name" value="CYTH"/>
    <property type="match status" value="1"/>
</dbReference>
<dbReference type="PANTHER" id="PTHR39339">
    <property type="entry name" value="SLR1444 PROTEIN"/>
    <property type="match status" value="1"/>
</dbReference>
<gene>
    <name evidence="3" type="ORF">GCM10009844_31650</name>
</gene>
<dbReference type="InterPro" id="IPR038186">
    <property type="entry name" value="CHAD_dom_sf"/>
</dbReference>
<feature type="domain" description="CHAD" evidence="2">
    <location>
        <begin position="210"/>
        <end position="492"/>
    </location>
</feature>
<dbReference type="Pfam" id="PF01928">
    <property type="entry name" value="CYTH"/>
    <property type="match status" value="1"/>
</dbReference>
<keyword evidence="4" id="KW-1185">Reference proteome</keyword>
<evidence type="ECO:0000313" key="3">
    <source>
        <dbReference type="EMBL" id="GAA2150572.1"/>
    </source>
</evidence>
<name>A0ABN2ZZ51_9ACTN</name>
<evidence type="ECO:0000259" key="1">
    <source>
        <dbReference type="PROSITE" id="PS51707"/>
    </source>
</evidence>
<dbReference type="EMBL" id="BAAAQR010000010">
    <property type="protein sequence ID" value="GAA2150572.1"/>
    <property type="molecule type" value="Genomic_DNA"/>
</dbReference>
<dbReference type="SMART" id="SM00880">
    <property type="entry name" value="CHAD"/>
    <property type="match status" value="1"/>
</dbReference>
<dbReference type="InterPro" id="IPR023577">
    <property type="entry name" value="CYTH_domain"/>
</dbReference>
<evidence type="ECO:0000313" key="4">
    <source>
        <dbReference type="Proteomes" id="UP001501771"/>
    </source>
</evidence>
<dbReference type="Proteomes" id="UP001501771">
    <property type="component" value="Unassembled WGS sequence"/>
</dbReference>
<dbReference type="Gene3D" id="2.40.320.10">
    <property type="entry name" value="Hypothetical Protein Pfu-838710-001"/>
    <property type="match status" value="1"/>
</dbReference>
<accession>A0ABN2ZZ51</accession>
<proteinExistence type="predicted"/>
<organism evidence="3 4">
    <name type="scientific">Nocardioides koreensis</name>
    <dbReference type="NCBI Taxonomy" id="433651"/>
    <lineage>
        <taxon>Bacteria</taxon>
        <taxon>Bacillati</taxon>
        <taxon>Actinomycetota</taxon>
        <taxon>Actinomycetes</taxon>
        <taxon>Propionibacteriales</taxon>
        <taxon>Nocardioidaceae</taxon>
        <taxon>Nocardioides</taxon>
    </lineage>
</organism>
<dbReference type="RefSeq" id="WP_344154272.1">
    <property type="nucleotide sequence ID" value="NZ_BAAAQR010000010.1"/>
</dbReference>
<reference evidence="3 4" key="1">
    <citation type="journal article" date="2019" name="Int. J. Syst. Evol. Microbiol.">
        <title>The Global Catalogue of Microorganisms (GCM) 10K type strain sequencing project: providing services to taxonomists for standard genome sequencing and annotation.</title>
        <authorList>
            <consortium name="The Broad Institute Genomics Platform"/>
            <consortium name="The Broad Institute Genome Sequencing Center for Infectious Disease"/>
            <person name="Wu L."/>
            <person name="Ma J."/>
        </authorList>
    </citation>
    <scope>NUCLEOTIDE SEQUENCE [LARGE SCALE GENOMIC DNA]</scope>
    <source>
        <strain evidence="3 4">JCM 16022</strain>
    </source>
</reference>
<dbReference type="Gene3D" id="1.40.20.10">
    <property type="entry name" value="CHAD domain"/>
    <property type="match status" value="1"/>
</dbReference>
<dbReference type="InterPro" id="IPR033469">
    <property type="entry name" value="CYTH-like_dom_sf"/>
</dbReference>
<evidence type="ECO:0000259" key="2">
    <source>
        <dbReference type="PROSITE" id="PS51708"/>
    </source>
</evidence>
<dbReference type="SUPFAM" id="SSF55154">
    <property type="entry name" value="CYTH-like phosphatases"/>
    <property type="match status" value="1"/>
</dbReference>
<protein>
    <submittedName>
        <fullName evidence="3">CYTH and CHAD domain-containing protein</fullName>
    </submittedName>
</protein>
<sequence length="500" mass="55829">MREHRELERTYAPGAGASLPDLTALPGVTALGEPEVIELSAAYYDTDDLALLRAGVTLRRRTGGADEGWHLKIPAGVGRDEIQLPLASGPAAPPAELLGLVRGRTRGAPVAEVATVCTRRIEVPLLDAEGTVVAELADDEVTGQAHGREQQVAWREWELELVDGDPALLGAADDLLHDAGVPSSDIPRKILHVLGDRLPEPRRLAAVGPDKPAGRVLQRRLAEQVEELVRRDSEIRRGRPEGVHQARVACRRLRAALATYRPLVHREVTDPLREELKWLGQALADARDAHVVRRRLEVLLDEEPPEPGSAAAHARLAASYDERRQGADRRVDEVLSSDRYFDLLDALDRLVEDPPWTAEAVRPARELLRRRMRRDWKRLRRQVAVEVDAVEHDPAMHQVRKDAKRLRYAAEALEPVWGKDAGRLTRAAKKLTSHLGDRQDTVVSRQHLRQLAEEAEAAGESSFVWGRLHAHEEARAADLDRRWPGLWSAVSRKRYRAWLG</sequence>
<dbReference type="PROSITE" id="PS51708">
    <property type="entry name" value="CHAD"/>
    <property type="match status" value="1"/>
</dbReference>
<dbReference type="InterPro" id="IPR007899">
    <property type="entry name" value="CHAD_dom"/>
</dbReference>
<dbReference type="Pfam" id="PF05235">
    <property type="entry name" value="CHAD"/>
    <property type="match status" value="1"/>
</dbReference>
<dbReference type="PROSITE" id="PS51707">
    <property type="entry name" value="CYTH"/>
    <property type="match status" value="1"/>
</dbReference>
<dbReference type="PANTHER" id="PTHR39339:SF1">
    <property type="entry name" value="CHAD DOMAIN-CONTAINING PROTEIN"/>
    <property type="match status" value="1"/>
</dbReference>
<comment type="caution">
    <text evidence="3">The sequence shown here is derived from an EMBL/GenBank/DDBJ whole genome shotgun (WGS) entry which is preliminary data.</text>
</comment>